<dbReference type="PROSITE" id="PS00187">
    <property type="entry name" value="TPP_ENZYMES"/>
    <property type="match status" value="1"/>
</dbReference>
<accession>A0A0P8A7Z6</accession>
<dbReference type="Pfam" id="PF02776">
    <property type="entry name" value="TPP_enzyme_N"/>
    <property type="match status" value="1"/>
</dbReference>
<dbReference type="Proteomes" id="UP000050360">
    <property type="component" value="Unassembled WGS sequence"/>
</dbReference>
<comment type="similarity">
    <text evidence="1 3">Belongs to the TPP enzyme family.</text>
</comment>
<feature type="domain" description="Thiamine pyrophosphate enzyme central" evidence="4">
    <location>
        <begin position="204"/>
        <end position="328"/>
    </location>
</feature>
<dbReference type="InterPro" id="IPR047211">
    <property type="entry name" value="POXB-like"/>
</dbReference>
<dbReference type="SUPFAM" id="SSF52518">
    <property type="entry name" value="Thiamin diphosphate-binding fold (THDP-binding)"/>
    <property type="match status" value="2"/>
</dbReference>
<comment type="caution">
    <text evidence="7">The sequence shown here is derived from an EMBL/GenBank/DDBJ whole genome shotgun (WGS) entry which is preliminary data.</text>
</comment>
<evidence type="ECO:0000256" key="1">
    <source>
        <dbReference type="ARBA" id="ARBA00007812"/>
    </source>
</evidence>
<feature type="domain" description="Thiamine pyrophosphate enzyme N-terminal TPP-binding" evidence="6">
    <location>
        <begin position="14"/>
        <end position="129"/>
    </location>
</feature>
<dbReference type="SUPFAM" id="SSF52467">
    <property type="entry name" value="DHS-like NAD/FAD-binding domain"/>
    <property type="match status" value="1"/>
</dbReference>
<dbReference type="PANTHER" id="PTHR42981">
    <property type="entry name" value="PYRUVATE DEHYDROGENASE [UBIQUINONE]"/>
    <property type="match status" value="1"/>
</dbReference>
<dbReference type="GO" id="GO:0003984">
    <property type="term" value="F:acetolactate synthase activity"/>
    <property type="evidence" value="ECO:0007669"/>
    <property type="project" value="UniProtKB-EC"/>
</dbReference>
<evidence type="ECO:0000256" key="2">
    <source>
        <dbReference type="ARBA" id="ARBA00023052"/>
    </source>
</evidence>
<dbReference type="InterPro" id="IPR029035">
    <property type="entry name" value="DHS-like_NAD/FAD-binding_dom"/>
</dbReference>
<dbReference type="InterPro" id="IPR012001">
    <property type="entry name" value="Thiamin_PyroP_enz_TPP-bd_dom"/>
</dbReference>
<dbReference type="GO" id="GO:0044272">
    <property type="term" value="P:sulfur compound biosynthetic process"/>
    <property type="evidence" value="ECO:0007669"/>
    <property type="project" value="UniProtKB-ARBA"/>
</dbReference>
<dbReference type="InterPro" id="IPR000399">
    <property type="entry name" value="TPP-bd_CS"/>
</dbReference>
<dbReference type="InterPro" id="IPR012000">
    <property type="entry name" value="Thiamin_PyroP_enz_cen_dom"/>
</dbReference>
<dbReference type="Gene3D" id="3.40.50.970">
    <property type="match status" value="2"/>
</dbReference>
<dbReference type="InterPro" id="IPR029061">
    <property type="entry name" value="THDP-binding"/>
</dbReference>
<reference evidence="7 8" key="1">
    <citation type="submission" date="2015-09" db="EMBL/GenBank/DDBJ databases">
        <title>A metagenomics-based metabolic model of nitrate-dependent anaerobic oxidation of methane by Methanoperedens-like archaea.</title>
        <authorList>
            <person name="Arshad A."/>
            <person name="Speth D.R."/>
            <person name="De Graaf R.M."/>
            <person name="Op Den Camp H.J."/>
            <person name="Jetten M.S."/>
            <person name="Welte C.U."/>
        </authorList>
    </citation>
    <scope>NUCLEOTIDE SEQUENCE [LARGE SCALE GENOMIC DNA]</scope>
</reference>
<evidence type="ECO:0000313" key="7">
    <source>
        <dbReference type="EMBL" id="KPQ42753.1"/>
    </source>
</evidence>
<gene>
    <name evidence="7" type="ORF">MPEBLZ_02700</name>
</gene>
<dbReference type="Gene3D" id="3.40.50.1220">
    <property type="entry name" value="TPP-binding domain"/>
    <property type="match status" value="1"/>
</dbReference>
<dbReference type="EC" id="2.2.1.6" evidence="7"/>
<dbReference type="PATRIC" id="fig|1719120.3.peg.2943"/>
<evidence type="ECO:0000313" key="8">
    <source>
        <dbReference type="Proteomes" id="UP000050360"/>
    </source>
</evidence>
<dbReference type="GO" id="GO:0030976">
    <property type="term" value="F:thiamine pyrophosphate binding"/>
    <property type="evidence" value="ECO:0007669"/>
    <property type="project" value="InterPro"/>
</dbReference>
<feature type="domain" description="Thiamine pyrophosphate enzyme TPP-binding" evidence="5">
    <location>
        <begin position="389"/>
        <end position="534"/>
    </location>
</feature>
<organism evidence="7 8">
    <name type="scientific">Candidatus Methanoperedens nitratireducens</name>
    <dbReference type="NCBI Taxonomy" id="1392998"/>
    <lineage>
        <taxon>Archaea</taxon>
        <taxon>Methanobacteriati</taxon>
        <taxon>Methanobacteriota</taxon>
        <taxon>Stenosarchaea group</taxon>
        <taxon>Methanomicrobia</taxon>
        <taxon>Methanosarcinales</taxon>
        <taxon>ANME-2 cluster</taxon>
        <taxon>Candidatus Methanoperedentaceae</taxon>
        <taxon>Candidatus Methanoperedens</taxon>
    </lineage>
</organism>
<dbReference type="FunFam" id="3.40.50.970:FF:000007">
    <property type="entry name" value="Acetolactate synthase"/>
    <property type="match status" value="1"/>
</dbReference>
<dbReference type="Pfam" id="PF02775">
    <property type="entry name" value="TPP_enzyme_C"/>
    <property type="match status" value="1"/>
</dbReference>
<keyword evidence="7" id="KW-0808">Transferase</keyword>
<dbReference type="EMBL" id="LKCM01000206">
    <property type="protein sequence ID" value="KPQ42753.1"/>
    <property type="molecule type" value="Genomic_DNA"/>
</dbReference>
<dbReference type="GO" id="GO:0000287">
    <property type="term" value="F:magnesium ion binding"/>
    <property type="evidence" value="ECO:0007669"/>
    <property type="project" value="InterPro"/>
</dbReference>
<evidence type="ECO:0000259" key="5">
    <source>
        <dbReference type="Pfam" id="PF02775"/>
    </source>
</evidence>
<dbReference type="CDD" id="cd07039">
    <property type="entry name" value="TPP_PYR_POX"/>
    <property type="match status" value="1"/>
</dbReference>
<name>A0A0P8A7Z6_9EURY</name>
<evidence type="ECO:0000256" key="3">
    <source>
        <dbReference type="RuleBase" id="RU362132"/>
    </source>
</evidence>
<dbReference type="InterPro" id="IPR011766">
    <property type="entry name" value="TPP_enzyme_TPP-bd"/>
</dbReference>
<evidence type="ECO:0000259" key="6">
    <source>
        <dbReference type="Pfam" id="PF02776"/>
    </source>
</evidence>
<dbReference type="PANTHER" id="PTHR42981:SF2">
    <property type="entry name" value="PYRUVATE DEHYDROGENASE [UBIQUINONE]"/>
    <property type="match status" value="1"/>
</dbReference>
<evidence type="ECO:0000259" key="4">
    <source>
        <dbReference type="Pfam" id="PF00205"/>
    </source>
</evidence>
<dbReference type="InterPro" id="IPR047210">
    <property type="entry name" value="TPP_PYR_POXB-like"/>
</dbReference>
<dbReference type="AlphaFoldDB" id="A0A0P8A7Z6"/>
<protein>
    <submittedName>
        <fullName evidence="7">Acetolactate synthase, large subunit</fullName>
        <ecNumber evidence="7">2.2.1.6</ecNumber>
    </submittedName>
</protein>
<proteinExistence type="inferred from homology"/>
<sequence length="550" mass="59635">MKENTIEKAQVITTVADKIIEQLAATGVKFVFGIPGDSNLPLVESIRKQNNIRFILTRHEGTAAFMAGAYGKLTGEVAACLSIAGPGATNLITGLVDATADGAPALALVGQISQVLLGSEHLQEIDEIEIFAPFTVYHETIAKPKQAIRATIMALKNAYSHRGAAMLSLPTDILSEKSDDKIWLPDEHIFKTGIVPSDTDIDSASITINKSKKPLLFIGWGARDAREEAIRLAEKIKSPIATTSRAKGVIPETHPLAVGVLGSLGTLCAAQAVTKSDLIIIAGSSFREKNLLHGIPVIQIDINGVHLGKSFPVKVGMEGDAKLALGELEKKVSRKIPDKEYFEHIGKLKEEQLADIKKDAMDTSVPVSPGYVIQAIKKHAKKDALITVDSGDHTYWFYKRYLCDGEQTLFSSNMGSMAFAFPASMAGQLIYPDRQVICITGDGGFAMLMADFTTAVFNKLPVKVIIFNDGMLKNIKKEQEMYGYKAFGIEFINPDFADFAISCGGEGFRVERPEELDSAIEQAFSSTRPSIVDVVIDKAKMLMPVISTKT</sequence>
<dbReference type="GO" id="GO:0006082">
    <property type="term" value="P:organic acid metabolic process"/>
    <property type="evidence" value="ECO:0007669"/>
    <property type="project" value="UniProtKB-ARBA"/>
</dbReference>
<keyword evidence="2 3" id="KW-0786">Thiamine pyrophosphate</keyword>
<dbReference type="Pfam" id="PF00205">
    <property type="entry name" value="TPP_enzyme_M"/>
    <property type="match status" value="1"/>
</dbReference>